<comment type="caution">
    <text evidence="2">The sequence shown here is derived from an EMBL/GenBank/DDBJ whole genome shotgun (WGS) entry which is preliminary data.</text>
</comment>
<dbReference type="SUPFAM" id="SSF51735">
    <property type="entry name" value="NAD(P)-binding Rossmann-fold domains"/>
    <property type="match status" value="1"/>
</dbReference>
<dbReference type="InterPro" id="IPR036291">
    <property type="entry name" value="NAD(P)-bd_dom_sf"/>
</dbReference>
<keyword evidence="3" id="KW-1185">Reference proteome</keyword>
<name>A0A3A8MKF4_9BACT</name>
<proteinExistence type="predicted"/>
<dbReference type="Proteomes" id="UP000272888">
    <property type="component" value="Unassembled WGS sequence"/>
</dbReference>
<dbReference type="InterPro" id="IPR029903">
    <property type="entry name" value="RmlD-like-bd"/>
</dbReference>
<feature type="non-terminal residue" evidence="2">
    <location>
        <position position="47"/>
    </location>
</feature>
<dbReference type="EMBL" id="RAWB01001184">
    <property type="protein sequence ID" value="RKH32747.1"/>
    <property type="molecule type" value="Genomic_DNA"/>
</dbReference>
<evidence type="ECO:0000259" key="1">
    <source>
        <dbReference type="Pfam" id="PF04321"/>
    </source>
</evidence>
<dbReference type="AlphaFoldDB" id="A0A3A8MKF4"/>
<protein>
    <submittedName>
        <fullName evidence="2">dTDP-4-dehydrorhamnose reductase</fullName>
    </submittedName>
</protein>
<evidence type="ECO:0000313" key="3">
    <source>
        <dbReference type="Proteomes" id="UP000272888"/>
    </source>
</evidence>
<dbReference type="Gene3D" id="3.40.50.720">
    <property type="entry name" value="NAD(P)-binding Rossmann-like Domain"/>
    <property type="match status" value="1"/>
</dbReference>
<gene>
    <name evidence="2" type="ORF">D7V93_44040</name>
</gene>
<accession>A0A3A8MKF4</accession>
<reference evidence="3" key="1">
    <citation type="submission" date="2018-09" db="EMBL/GenBank/DDBJ databases">
        <authorList>
            <person name="Livingstone P.G."/>
            <person name="Whitworth D.E."/>
        </authorList>
    </citation>
    <scope>NUCLEOTIDE SEQUENCE [LARGE SCALE GENOMIC DNA]</scope>
    <source>
        <strain evidence="3">CA051B</strain>
    </source>
</reference>
<evidence type="ECO:0000313" key="2">
    <source>
        <dbReference type="EMBL" id="RKH32747.1"/>
    </source>
</evidence>
<feature type="domain" description="RmlD-like substrate binding" evidence="1">
    <location>
        <begin position="4"/>
        <end position="46"/>
    </location>
</feature>
<organism evidence="2 3">
    <name type="scientific">Corallococcus llansteffanensis</name>
    <dbReference type="NCBI Taxonomy" id="2316731"/>
    <lineage>
        <taxon>Bacteria</taxon>
        <taxon>Pseudomonadati</taxon>
        <taxon>Myxococcota</taxon>
        <taxon>Myxococcia</taxon>
        <taxon>Myxococcales</taxon>
        <taxon>Cystobacterineae</taxon>
        <taxon>Myxococcaceae</taxon>
        <taxon>Corallococcus</taxon>
    </lineage>
</organism>
<dbReference type="Pfam" id="PF04321">
    <property type="entry name" value="RmlD_sub_bind"/>
    <property type="match status" value="1"/>
</dbReference>
<sequence>MNDVLITGANGQVGRALQAHAWPDGWRPVALDRATLDLTDSAAIAAT</sequence>